<reference evidence="9" key="1">
    <citation type="submission" date="2017-04" db="EMBL/GenBank/DDBJ databases">
        <authorList>
            <person name="Bumgarner R.E."/>
            <person name="Fredricks D.N."/>
            <person name="Srinivasan S."/>
        </authorList>
    </citation>
    <scope>NUCLEOTIDE SEQUENCE [LARGE SCALE GENOMIC DNA]</scope>
    <source>
        <strain evidence="9">KA00405</strain>
    </source>
</reference>
<accession>A0A2J8B250</accession>
<feature type="domain" description="Yip1" evidence="7">
    <location>
        <begin position="491"/>
        <end position="656"/>
    </location>
</feature>
<dbReference type="Gene3D" id="2.120.10.30">
    <property type="entry name" value="TolB, C-terminal domain"/>
    <property type="match status" value="1"/>
</dbReference>
<evidence type="ECO:0000256" key="4">
    <source>
        <dbReference type="ARBA" id="ARBA00023136"/>
    </source>
</evidence>
<dbReference type="InterPro" id="IPR006977">
    <property type="entry name" value="Yip1_dom"/>
</dbReference>
<comment type="caution">
    <text evidence="8">The sequence shown here is derived from an EMBL/GenBank/DDBJ whole genome shotgun (WGS) entry which is preliminary data.</text>
</comment>
<sequence>MKKSLVVFCLSLIFLLAWPLEVTATYGHSQSYTYDRNKNEQPSPDYYVPDFAKNFGCSEQKSDLTDIFFYEEQLYGLDAAKSRVIILDQALNMKGQINFYDASGKRMSFASAGGFFLCPAGIYIADRQERCVYRFTWTGKLIKRYERPNSPAYDAAVPFAVNKVIVDKARNVYALVDGLYSGAVMLSETGDFLGFFGPNEVEMTLDMLIDQNWKKLLTDEQKKAMNRFVPIAYTNFDIDTENFVYTCSANCIREARRVRKLNPSGKGLWDGRDLLFGDFIPEEQQIDGLANLSRIVDVDISDTGVLSILDAARGRIFQYDRNGQLLGIFGGSGKQLGCFTKAAAIESIREYVYVLDGKNGMITRFSVTEYGRLLKQADRLYNDGEYAVAQPIWKEIIARNCCCPLAYIGLGKAAAQQKNYAEALKYFRLGDSREDYSAAFSELRFSFMRTNFPWLILIILIVMMLIKLYRLKFKKHGKFMRNLKKHLVVALSPSDGVDELIYTKSLSYKFSTAVVVFCFLLEVVKYFAAGFPFNPNNPAEFNIFLPLMTTIIIYLIFVSVNWSVASLSYGRGTAGQIYCVSAYALLPYLATQVLILLLSNVLSLEGRPFLLMLSVVGYIWSLGVLIAVIGRLHDFTLKATIANLFLTLAGIVIVYFLLFLCVILFEQVSKLVLIVYNELTLRS</sequence>
<gene>
    <name evidence="8" type="ORF">B7R76_04485</name>
</gene>
<organism evidence="8 9">
    <name type="scientific">Mageeibacillus indolicus</name>
    <dbReference type="NCBI Taxonomy" id="884684"/>
    <lineage>
        <taxon>Bacteria</taxon>
        <taxon>Bacillati</taxon>
        <taxon>Bacillota</taxon>
        <taxon>Clostridia</taxon>
        <taxon>Eubacteriales</taxon>
        <taxon>Oscillospiraceae</taxon>
        <taxon>Mageeibacillus</taxon>
    </lineage>
</organism>
<dbReference type="AlphaFoldDB" id="A0A2J8B250"/>
<keyword evidence="2 5" id="KW-0812">Transmembrane</keyword>
<feature type="signal peptide" evidence="6">
    <location>
        <begin position="1"/>
        <end position="24"/>
    </location>
</feature>
<dbReference type="Proteomes" id="UP000236394">
    <property type="component" value="Unassembled WGS sequence"/>
</dbReference>
<dbReference type="Pfam" id="PF04893">
    <property type="entry name" value="Yip1"/>
    <property type="match status" value="1"/>
</dbReference>
<dbReference type="InterPro" id="IPR011042">
    <property type="entry name" value="6-blade_b-propeller_TolB-like"/>
</dbReference>
<dbReference type="SUPFAM" id="SSF48452">
    <property type="entry name" value="TPR-like"/>
    <property type="match status" value="1"/>
</dbReference>
<dbReference type="Pfam" id="PF13432">
    <property type="entry name" value="TPR_16"/>
    <property type="match status" value="1"/>
</dbReference>
<keyword evidence="6" id="KW-0732">Signal</keyword>
<evidence type="ECO:0000256" key="1">
    <source>
        <dbReference type="ARBA" id="ARBA00004141"/>
    </source>
</evidence>
<feature type="transmembrane region" description="Helical" evidence="5">
    <location>
        <begin position="577"/>
        <end position="597"/>
    </location>
</feature>
<evidence type="ECO:0000313" key="8">
    <source>
        <dbReference type="EMBL" id="PNH18815.1"/>
    </source>
</evidence>
<evidence type="ECO:0000256" key="3">
    <source>
        <dbReference type="ARBA" id="ARBA00022989"/>
    </source>
</evidence>
<evidence type="ECO:0000256" key="6">
    <source>
        <dbReference type="SAM" id="SignalP"/>
    </source>
</evidence>
<comment type="subcellular location">
    <subcellularLocation>
        <location evidence="1">Membrane</location>
        <topology evidence="1">Multi-pass membrane protein</topology>
    </subcellularLocation>
</comment>
<evidence type="ECO:0000256" key="2">
    <source>
        <dbReference type="ARBA" id="ARBA00022692"/>
    </source>
</evidence>
<feature type="transmembrane region" description="Helical" evidence="5">
    <location>
        <begin position="452"/>
        <end position="471"/>
    </location>
</feature>
<dbReference type="SUPFAM" id="SSF101898">
    <property type="entry name" value="NHL repeat"/>
    <property type="match status" value="1"/>
</dbReference>
<feature type="transmembrane region" description="Helical" evidence="5">
    <location>
        <begin position="543"/>
        <end position="565"/>
    </location>
</feature>
<dbReference type="GO" id="GO:0016020">
    <property type="term" value="C:membrane"/>
    <property type="evidence" value="ECO:0007669"/>
    <property type="project" value="UniProtKB-SubCell"/>
</dbReference>
<dbReference type="EMBL" id="NBZD01000002">
    <property type="protein sequence ID" value="PNH18815.1"/>
    <property type="molecule type" value="Genomic_DNA"/>
</dbReference>
<dbReference type="InterPro" id="IPR011990">
    <property type="entry name" value="TPR-like_helical_dom_sf"/>
</dbReference>
<keyword evidence="4 5" id="KW-0472">Membrane</keyword>
<feature type="transmembrane region" description="Helical" evidence="5">
    <location>
        <begin position="510"/>
        <end position="531"/>
    </location>
</feature>
<feature type="transmembrane region" description="Helical" evidence="5">
    <location>
        <begin position="609"/>
        <end position="629"/>
    </location>
</feature>
<evidence type="ECO:0000313" key="9">
    <source>
        <dbReference type="Proteomes" id="UP000236394"/>
    </source>
</evidence>
<feature type="transmembrane region" description="Helical" evidence="5">
    <location>
        <begin position="641"/>
        <end position="665"/>
    </location>
</feature>
<dbReference type="RefSeq" id="WP_102892486.1">
    <property type="nucleotide sequence ID" value="NZ_NBZD01000002.1"/>
</dbReference>
<evidence type="ECO:0000256" key="5">
    <source>
        <dbReference type="SAM" id="Phobius"/>
    </source>
</evidence>
<feature type="chain" id="PRO_5018174089" description="Yip1 domain-containing protein" evidence="6">
    <location>
        <begin position="25"/>
        <end position="683"/>
    </location>
</feature>
<proteinExistence type="predicted"/>
<evidence type="ECO:0000259" key="7">
    <source>
        <dbReference type="Pfam" id="PF04893"/>
    </source>
</evidence>
<name>A0A2J8B250_9FIRM</name>
<protein>
    <recommendedName>
        <fullName evidence="7">Yip1 domain-containing protein</fullName>
    </recommendedName>
</protein>
<keyword evidence="3 5" id="KW-1133">Transmembrane helix</keyword>